<evidence type="ECO:0000313" key="7">
    <source>
        <dbReference type="EMBL" id="CAK0825382.1"/>
    </source>
</evidence>
<dbReference type="SUPFAM" id="SSF50156">
    <property type="entry name" value="PDZ domain-like"/>
    <property type="match status" value="1"/>
</dbReference>
<dbReference type="Gene3D" id="2.30.42.10">
    <property type="match status" value="1"/>
</dbReference>
<feature type="domain" description="PDZ" evidence="6">
    <location>
        <begin position="285"/>
        <end position="354"/>
    </location>
</feature>
<evidence type="ECO:0000256" key="1">
    <source>
        <dbReference type="ARBA" id="ARBA00010541"/>
    </source>
</evidence>
<protein>
    <recommendedName>
        <fullName evidence="6">PDZ domain-containing protein</fullName>
    </recommendedName>
</protein>
<dbReference type="InterPro" id="IPR043504">
    <property type="entry name" value="Peptidase_S1_PA_chymotrypsin"/>
</dbReference>
<comment type="similarity">
    <text evidence="1">Belongs to the peptidase S1C family.</text>
</comment>
<feature type="region of interest" description="Disordered" evidence="5">
    <location>
        <begin position="1"/>
        <end position="83"/>
    </location>
</feature>
<dbReference type="Pfam" id="PF13180">
    <property type="entry name" value="PDZ_2"/>
    <property type="match status" value="1"/>
</dbReference>
<dbReference type="Pfam" id="PF17815">
    <property type="entry name" value="PDZ_3"/>
    <property type="match status" value="1"/>
</dbReference>
<dbReference type="InterPro" id="IPR036034">
    <property type="entry name" value="PDZ_sf"/>
</dbReference>
<gene>
    <name evidence="7" type="ORF">PCOR1329_LOCUS25518</name>
</gene>
<evidence type="ECO:0000256" key="2">
    <source>
        <dbReference type="ARBA" id="ARBA00022670"/>
    </source>
</evidence>
<dbReference type="InterPro" id="IPR001478">
    <property type="entry name" value="PDZ"/>
</dbReference>
<dbReference type="SMART" id="SM00228">
    <property type="entry name" value="PDZ"/>
    <property type="match status" value="1"/>
</dbReference>
<name>A0ABN9S152_9DINO</name>
<dbReference type="EMBL" id="CAUYUJ010008914">
    <property type="protein sequence ID" value="CAK0825382.1"/>
    <property type="molecule type" value="Genomic_DNA"/>
</dbReference>
<dbReference type="Gene3D" id="3.20.190.20">
    <property type="match status" value="1"/>
</dbReference>
<dbReference type="InterPro" id="IPR009003">
    <property type="entry name" value="Peptidase_S1_PA"/>
</dbReference>
<comment type="caution">
    <text evidence="7">The sequence shown here is derived from an EMBL/GenBank/DDBJ whole genome shotgun (WGS) entry which is preliminary data.</text>
</comment>
<evidence type="ECO:0000256" key="3">
    <source>
        <dbReference type="ARBA" id="ARBA00022801"/>
    </source>
</evidence>
<dbReference type="PRINTS" id="PR00834">
    <property type="entry name" value="PROTEASES2C"/>
</dbReference>
<evidence type="ECO:0000256" key="5">
    <source>
        <dbReference type="SAM" id="MobiDB-lite"/>
    </source>
</evidence>
<dbReference type="InterPro" id="IPR001940">
    <property type="entry name" value="Peptidase_S1C"/>
</dbReference>
<sequence length="570" mass="62203">MRAEGLQAVRTPAQGASPAPALSPDLFWLEGRPRGASAIDPAGPADLRTMPRRKGKDRGGRPGDHGHGACQGGPPEESDEELDNLGVPMDSVVKVWCVHSTPNFSLPWQRRRQERSSGSGFCIDAKRRVVLTNAHCVEWHTEVKLQRRGSDAKYLAKVLSVGWECDVAVLTVEDDEFWEDMPDVKLNPKIPRLEEDVLCVGFPIGGDTISVTSGVISRIEVTTYTQSSMELLGIQIDAAINSGNSGGPAFNAAGECVGVAFQSMSADEAENIGYVIPSVVVMHFLNDLLKHGKYTGFPTLGVDIQTMENAHLRESYGMAPKQRGVLVSRVVPTSAAAKVVKAGDVLLAFDGEPIGNDGTVRFRKHERVMYTWLVAQKFFGEKATLTVLRDGQKLDVHIDSFQPQAALVPIHLFMRKHPGPSYFIVGGLVFTSLSLPFLESEYGQDWDRKAPVEMVQWSSVDHAKTADEQIVMLTQVLSHPLTVGYETLENLRLETVSGTKVNNLAHAMELVDVVTSGYLRLGLHHSQVLVLRADEARAATAEVLEMHSVPHAASVDLREPQEARAEPSAS</sequence>
<dbReference type="Proteomes" id="UP001189429">
    <property type="component" value="Unassembled WGS sequence"/>
</dbReference>
<keyword evidence="2" id="KW-0645">Protease</keyword>
<keyword evidence="8" id="KW-1185">Reference proteome</keyword>
<keyword evidence="4" id="KW-0720">Serine protease</keyword>
<reference evidence="7" key="1">
    <citation type="submission" date="2023-10" db="EMBL/GenBank/DDBJ databases">
        <authorList>
            <person name="Chen Y."/>
            <person name="Shah S."/>
            <person name="Dougan E. K."/>
            <person name="Thang M."/>
            <person name="Chan C."/>
        </authorList>
    </citation>
    <scope>NUCLEOTIDE SEQUENCE [LARGE SCALE GENOMIC DNA]</scope>
</reference>
<evidence type="ECO:0000313" key="8">
    <source>
        <dbReference type="Proteomes" id="UP001189429"/>
    </source>
</evidence>
<organism evidence="7 8">
    <name type="scientific">Prorocentrum cordatum</name>
    <dbReference type="NCBI Taxonomy" id="2364126"/>
    <lineage>
        <taxon>Eukaryota</taxon>
        <taxon>Sar</taxon>
        <taxon>Alveolata</taxon>
        <taxon>Dinophyceae</taxon>
        <taxon>Prorocentrales</taxon>
        <taxon>Prorocentraceae</taxon>
        <taxon>Prorocentrum</taxon>
    </lineage>
</organism>
<evidence type="ECO:0000259" key="6">
    <source>
        <dbReference type="PROSITE" id="PS50106"/>
    </source>
</evidence>
<dbReference type="PANTHER" id="PTHR45980">
    <property type="match status" value="1"/>
</dbReference>
<dbReference type="PROSITE" id="PS50106">
    <property type="entry name" value="PDZ"/>
    <property type="match status" value="1"/>
</dbReference>
<dbReference type="InterPro" id="IPR041517">
    <property type="entry name" value="DEGP_PDZ"/>
</dbReference>
<dbReference type="Gene3D" id="2.40.10.10">
    <property type="entry name" value="Trypsin-like serine proteases"/>
    <property type="match status" value="2"/>
</dbReference>
<feature type="compositionally biased region" description="Basic and acidic residues" evidence="5">
    <location>
        <begin position="57"/>
        <end position="67"/>
    </location>
</feature>
<dbReference type="InterPro" id="IPR046449">
    <property type="entry name" value="DEGP_PDZ_sf"/>
</dbReference>
<dbReference type="Pfam" id="PF13365">
    <property type="entry name" value="Trypsin_2"/>
    <property type="match status" value="1"/>
</dbReference>
<keyword evidence="3" id="KW-0378">Hydrolase</keyword>
<proteinExistence type="inferred from homology"/>
<evidence type="ECO:0000256" key="4">
    <source>
        <dbReference type="ARBA" id="ARBA00022825"/>
    </source>
</evidence>
<dbReference type="SUPFAM" id="SSF50494">
    <property type="entry name" value="Trypsin-like serine proteases"/>
    <property type="match status" value="1"/>
</dbReference>
<dbReference type="PANTHER" id="PTHR45980:SF18">
    <property type="entry name" value="PROTEASE DO-LIKE 9"/>
    <property type="match status" value="1"/>
</dbReference>
<accession>A0ABN9S152</accession>